<dbReference type="Proteomes" id="UP001565243">
    <property type="component" value="Unassembled WGS sequence"/>
</dbReference>
<name>A0ABV4E1W1_9GAMM</name>
<dbReference type="EMBL" id="JBGFFX010000001">
    <property type="protein sequence ID" value="MEY8768873.1"/>
    <property type="molecule type" value="Genomic_DNA"/>
</dbReference>
<dbReference type="RefSeq" id="WP_253460631.1">
    <property type="nucleotide sequence ID" value="NZ_JBGFFX010000001.1"/>
</dbReference>
<accession>A0ABV4E1W1</accession>
<evidence type="ECO:0000313" key="1">
    <source>
        <dbReference type="EMBL" id="MEY8768873.1"/>
    </source>
</evidence>
<comment type="caution">
    <text evidence="1">The sequence shown here is derived from an EMBL/GenBank/DDBJ whole genome shotgun (WGS) entry which is preliminary data.</text>
</comment>
<proteinExistence type="predicted"/>
<evidence type="ECO:0000313" key="2">
    <source>
        <dbReference type="Proteomes" id="UP001565243"/>
    </source>
</evidence>
<sequence>MRQDNFNTQTADMSLYFGAHDAAVPSHQETLGEVVMEILKSGMTVNRQSICAKLLSRLADVSEPDLEKHHHELIAMLFGRES</sequence>
<gene>
    <name evidence="1" type="primary">ycgZ</name>
    <name evidence="1" type="ORF">AB6T85_00265</name>
</gene>
<dbReference type="InterPro" id="IPR024753">
    <property type="entry name" value="AriR"/>
</dbReference>
<protein>
    <submittedName>
        <fullName evidence="1">Regulatory protein YcgZ</fullName>
    </submittedName>
</protein>
<dbReference type="NCBIfam" id="NF040640">
    <property type="entry name" value="YcgZ_fam"/>
    <property type="match status" value="1"/>
</dbReference>
<reference evidence="1 2" key="1">
    <citation type="submission" date="2024-07" db="EMBL/GenBank/DDBJ databases">
        <authorList>
            <person name="Hebao G."/>
        </authorList>
    </citation>
    <scope>NUCLEOTIDE SEQUENCE [LARGE SCALE GENOMIC DNA]</scope>
    <source>
        <strain evidence="1 2">ACCC 02193</strain>
    </source>
</reference>
<organism evidence="1 2">
    <name type="scientific">Erwinia aeris</name>
    <dbReference type="NCBI Taxonomy" id="3239803"/>
    <lineage>
        <taxon>Bacteria</taxon>
        <taxon>Pseudomonadati</taxon>
        <taxon>Pseudomonadota</taxon>
        <taxon>Gammaproteobacteria</taxon>
        <taxon>Enterobacterales</taxon>
        <taxon>Erwiniaceae</taxon>
        <taxon>Erwinia</taxon>
    </lineage>
</organism>
<keyword evidence="2" id="KW-1185">Reference proteome</keyword>
<dbReference type="Pfam" id="PF10798">
    <property type="entry name" value="YmgB"/>
    <property type="match status" value="1"/>
</dbReference>